<organism evidence="6 7">
    <name type="scientific">Monosporascus ibericus</name>
    <dbReference type="NCBI Taxonomy" id="155417"/>
    <lineage>
        <taxon>Eukaryota</taxon>
        <taxon>Fungi</taxon>
        <taxon>Dikarya</taxon>
        <taxon>Ascomycota</taxon>
        <taxon>Pezizomycotina</taxon>
        <taxon>Sordariomycetes</taxon>
        <taxon>Xylariomycetidae</taxon>
        <taxon>Xylariales</taxon>
        <taxon>Xylariales incertae sedis</taxon>
        <taxon>Monosporascus</taxon>
    </lineage>
</organism>
<dbReference type="InterPro" id="IPR036259">
    <property type="entry name" value="MFS_trans_sf"/>
</dbReference>
<feature type="transmembrane region" description="Helical" evidence="5">
    <location>
        <begin position="83"/>
        <end position="105"/>
    </location>
</feature>
<feature type="transmembrane region" description="Helical" evidence="5">
    <location>
        <begin position="424"/>
        <end position="443"/>
    </location>
</feature>
<sequence length="480" mass="52358">MEHDATVYEQETAALLEDEPSDGNSHAHNATPTSQDFVPEYVLPVALLAALAMASTSATAYFAYATLLCRDPRHCESGETSRYAGFVAAATCIANILGISALGYLQRLAATSRKMGLLLWMLCRSMSVAMLLLGVSMNSIYIALSSRIFEGFASDNLLHFILNAVYSQSRRKEKASSLISYSLALYMIGISISPFVAGLFQNFTVSFFIALALFTVSASYIQLCVAGRGPRTKLRTVAAEGGEERHGADTQADDVSLGLFRRWSNVILSPLRPFRRQPTYLSIGLSLLTYNVIQSYVFNALLVHTSLRFGFTGKENGFIISIAHSVAALYIFASLYVVPRALQLFRNFESFQMLRTRLRRRNRDLILAWISLAIQSLSLTAMGFADQAWQVYTITILLAVGLPTPSFIKGYFVNLHEGKERPEALAALAMMETLGSVLGPLLLGGFQTYFTAEGGVFFAAAGLGAVSLILLTSGSLKPSL</sequence>
<comment type="caution">
    <text evidence="6">The sequence shown here is derived from an EMBL/GenBank/DDBJ whole genome shotgun (WGS) entry which is preliminary data.</text>
</comment>
<feature type="transmembrane region" description="Helical" evidence="5">
    <location>
        <begin position="455"/>
        <end position="476"/>
    </location>
</feature>
<dbReference type="GO" id="GO:0016020">
    <property type="term" value="C:membrane"/>
    <property type="evidence" value="ECO:0007669"/>
    <property type="project" value="UniProtKB-SubCell"/>
</dbReference>
<dbReference type="AlphaFoldDB" id="A0A4Q4TGB1"/>
<dbReference type="Proteomes" id="UP000293360">
    <property type="component" value="Unassembled WGS sequence"/>
</dbReference>
<gene>
    <name evidence="6" type="ORF">DL764_004368</name>
</gene>
<keyword evidence="2 5" id="KW-0812">Transmembrane</keyword>
<dbReference type="Gene3D" id="1.20.1250.20">
    <property type="entry name" value="MFS general substrate transporter like domains"/>
    <property type="match status" value="1"/>
</dbReference>
<dbReference type="PANTHER" id="PTHR23507">
    <property type="entry name" value="ZGC:174356"/>
    <property type="match status" value="1"/>
</dbReference>
<keyword evidence="4 5" id="KW-0472">Membrane</keyword>
<feature type="transmembrane region" description="Helical" evidence="5">
    <location>
        <begin position="117"/>
        <end position="142"/>
    </location>
</feature>
<feature type="transmembrane region" description="Helical" evidence="5">
    <location>
        <begin position="203"/>
        <end position="225"/>
    </location>
</feature>
<evidence type="ECO:0000256" key="4">
    <source>
        <dbReference type="ARBA" id="ARBA00023136"/>
    </source>
</evidence>
<evidence type="ECO:0008006" key="8">
    <source>
        <dbReference type="Google" id="ProtNLM"/>
    </source>
</evidence>
<feature type="transmembrane region" description="Helical" evidence="5">
    <location>
        <begin position="178"/>
        <end position="197"/>
    </location>
</feature>
<name>A0A4Q4TGB1_9PEZI</name>
<reference evidence="6 7" key="1">
    <citation type="submission" date="2018-06" db="EMBL/GenBank/DDBJ databases">
        <title>Complete Genomes of Monosporascus.</title>
        <authorList>
            <person name="Robinson A.J."/>
            <person name="Natvig D.O."/>
        </authorList>
    </citation>
    <scope>NUCLEOTIDE SEQUENCE [LARGE SCALE GENOMIC DNA]</scope>
    <source>
        <strain evidence="6 7">CBS 110550</strain>
    </source>
</reference>
<dbReference type="SUPFAM" id="SSF103473">
    <property type="entry name" value="MFS general substrate transporter"/>
    <property type="match status" value="1"/>
</dbReference>
<feature type="transmembrane region" description="Helical" evidence="5">
    <location>
        <begin position="279"/>
        <end position="298"/>
    </location>
</feature>
<dbReference type="GO" id="GO:0022857">
    <property type="term" value="F:transmembrane transporter activity"/>
    <property type="evidence" value="ECO:0007669"/>
    <property type="project" value="TreeGrafter"/>
</dbReference>
<feature type="transmembrane region" description="Helical" evidence="5">
    <location>
        <begin position="318"/>
        <end position="338"/>
    </location>
</feature>
<dbReference type="OrthoDB" id="5425648at2759"/>
<evidence type="ECO:0000256" key="3">
    <source>
        <dbReference type="ARBA" id="ARBA00022989"/>
    </source>
</evidence>
<proteinExistence type="predicted"/>
<keyword evidence="3 5" id="KW-1133">Transmembrane helix</keyword>
<comment type="subcellular location">
    <subcellularLocation>
        <location evidence="1">Membrane</location>
        <topology evidence="1">Multi-pass membrane protein</topology>
    </subcellularLocation>
</comment>
<evidence type="ECO:0000256" key="2">
    <source>
        <dbReference type="ARBA" id="ARBA00022692"/>
    </source>
</evidence>
<evidence type="ECO:0000256" key="1">
    <source>
        <dbReference type="ARBA" id="ARBA00004141"/>
    </source>
</evidence>
<dbReference type="CDD" id="cd06174">
    <property type="entry name" value="MFS"/>
    <property type="match status" value="1"/>
</dbReference>
<feature type="transmembrane region" description="Helical" evidence="5">
    <location>
        <begin position="365"/>
        <end position="385"/>
    </location>
</feature>
<keyword evidence="7" id="KW-1185">Reference proteome</keyword>
<evidence type="ECO:0000313" key="6">
    <source>
        <dbReference type="EMBL" id="RYP04560.1"/>
    </source>
</evidence>
<evidence type="ECO:0000313" key="7">
    <source>
        <dbReference type="Proteomes" id="UP000293360"/>
    </source>
</evidence>
<dbReference type="PANTHER" id="PTHR23507:SF1">
    <property type="entry name" value="FI18259P1-RELATED"/>
    <property type="match status" value="1"/>
</dbReference>
<feature type="transmembrane region" description="Helical" evidence="5">
    <location>
        <begin position="391"/>
        <end position="412"/>
    </location>
</feature>
<accession>A0A4Q4TGB1</accession>
<evidence type="ECO:0000256" key="5">
    <source>
        <dbReference type="SAM" id="Phobius"/>
    </source>
</evidence>
<feature type="transmembrane region" description="Helical" evidence="5">
    <location>
        <begin position="41"/>
        <end position="63"/>
    </location>
</feature>
<dbReference type="EMBL" id="QJNU01000205">
    <property type="protein sequence ID" value="RYP04560.1"/>
    <property type="molecule type" value="Genomic_DNA"/>
</dbReference>
<protein>
    <recommendedName>
        <fullName evidence="8">Major facilitator superfamily (MFS) profile domain-containing protein</fullName>
    </recommendedName>
</protein>